<gene>
    <name evidence="1" type="ORF">CE91St55_13460</name>
</gene>
<dbReference type="AlphaFoldDB" id="A0AA37N2L2"/>
<dbReference type="Pfam" id="PF00756">
    <property type="entry name" value="Esterase"/>
    <property type="match status" value="1"/>
</dbReference>
<dbReference type="PANTHER" id="PTHR48098">
    <property type="entry name" value="ENTEROCHELIN ESTERASE-RELATED"/>
    <property type="match status" value="1"/>
</dbReference>
<accession>A0AA37N2L2</accession>
<dbReference type="GO" id="GO:0016747">
    <property type="term" value="F:acyltransferase activity, transferring groups other than amino-acyl groups"/>
    <property type="evidence" value="ECO:0007669"/>
    <property type="project" value="TreeGrafter"/>
</dbReference>
<dbReference type="Gene3D" id="3.40.50.1820">
    <property type="entry name" value="alpha/beta hydrolase"/>
    <property type="match status" value="1"/>
</dbReference>
<reference evidence="1" key="1">
    <citation type="submission" date="2022-01" db="EMBL/GenBank/DDBJ databases">
        <title>Novel bile acid biosynthetic pathways are enriched in the microbiome of centenarians.</title>
        <authorList>
            <person name="Sato Y."/>
            <person name="Atarashi K."/>
            <person name="Plichta R.D."/>
            <person name="Arai Y."/>
            <person name="Sasajima S."/>
            <person name="Kearney M.S."/>
            <person name="Suda W."/>
            <person name="Takeshita K."/>
            <person name="Sasaki T."/>
            <person name="Okamoto S."/>
            <person name="Skelly N.A."/>
            <person name="Okamura Y."/>
            <person name="Vlamakis H."/>
            <person name="Li Y."/>
            <person name="Tanoue T."/>
            <person name="Takei H."/>
            <person name="Nittono H."/>
            <person name="Narushima S."/>
            <person name="Irie J."/>
            <person name="Itoh H."/>
            <person name="Moriya K."/>
            <person name="Sugiura Y."/>
            <person name="Suematsu M."/>
            <person name="Moritoki N."/>
            <person name="Shibata S."/>
            <person name="Littman R.D."/>
            <person name="Fischbach A.M."/>
            <person name="Uwamino Y."/>
            <person name="Inoue T."/>
            <person name="Honda A."/>
            <person name="Hattori M."/>
            <person name="Murai T."/>
            <person name="Xavier J.R."/>
            <person name="Hirose N."/>
            <person name="Honda K."/>
        </authorList>
    </citation>
    <scope>NUCLEOTIDE SEQUENCE</scope>
    <source>
        <strain evidence="1">CE91-St55</strain>
    </source>
</reference>
<dbReference type="EMBL" id="BQNJ01000001">
    <property type="protein sequence ID" value="GKG99364.1"/>
    <property type="molecule type" value="Genomic_DNA"/>
</dbReference>
<sequence length="283" mass="32646">MSLAVFDFESQYLHMNTKVGVILPDLPQEMEPEDFYITSGVKYKVLWLLHGTYGDYSDWIRKSKIELYACKYQLMVVMPSALNSNYTNWPKFGQGFYMDDYLIKELMPLVQTWFPASEKREDNYIAGLSMGGNGALKYAVNYPDRFAAAAVLSSGARQYSEGFFLKEREKGKCRFDNLIDNFDGLEKFLNSDVNIRNQLSKLSAGDGLEILPSLFFAYGDKDHGYENFLEFIDYMKTNGIPGVYEIIPGYRHEWRFWDMAIQDALSFFGIGKPAGRENTWEEI</sequence>
<protein>
    <submittedName>
        <fullName evidence="1">Esterase</fullName>
    </submittedName>
</protein>
<name>A0AA37N2L2_9FIRM</name>
<organism evidence="1 2">
    <name type="scientific">Hungatella hathewayi</name>
    <dbReference type="NCBI Taxonomy" id="154046"/>
    <lineage>
        <taxon>Bacteria</taxon>
        <taxon>Bacillati</taxon>
        <taxon>Bacillota</taxon>
        <taxon>Clostridia</taxon>
        <taxon>Lachnospirales</taxon>
        <taxon>Lachnospiraceae</taxon>
        <taxon>Hungatella</taxon>
    </lineage>
</organism>
<evidence type="ECO:0000313" key="2">
    <source>
        <dbReference type="Proteomes" id="UP001055091"/>
    </source>
</evidence>
<dbReference type="InterPro" id="IPR029058">
    <property type="entry name" value="AB_hydrolase_fold"/>
</dbReference>
<dbReference type="RefSeq" id="WP_118040719.1">
    <property type="nucleotide sequence ID" value="NZ_JADNGZ010000007.1"/>
</dbReference>
<dbReference type="InterPro" id="IPR050583">
    <property type="entry name" value="Mycobacterial_A85_antigen"/>
</dbReference>
<comment type="caution">
    <text evidence="1">The sequence shown here is derived from an EMBL/GenBank/DDBJ whole genome shotgun (WGS) entry which is preliminary data.</text>
</comment>
<dbReference type="SUPFAM" id="SSF53474">
    <property type="entry name" value="alpha/beta-Hydrolases"/>
    <property type="match status" value="1"/>
</dbReference>
<dbReference type="InterPro" id="IPR000801">
    <property type="entry name" value="Esterase-like"/>
</dbReference>
<dbReference type="PANTHER" id="PTHR48098:SF1">
    <property type="entry name" value="DIACYLGLYCEROL ACYLTRANSFERASE_MYCOLYLTRANSFERASE AG85A"/>
    <property type="match status" value="1"/>
</dbReference>
<proteinExistence type="predicted"/>
<dbReference type="Proteomes" id="UP001055091">
    <property type="component" value="Unassembled WGS sequence"/>
</dbReference>
<evidence type="ECO:0000313" key="1">
    <source>
        <dbReference type="EMBL" id="GKG99364.1"/>
    </source>
</evidence>